<sequence>MLVAVLWQFPIPFGYIIMVGPYLVFLLSFTLIVVGRRSLAKSTILRDQIKSQAIIALAQGLVAMAYPFFTAVFYRLSGAQQIAVVIIMPGFKHITKHIIANAAMSIHEYVGSIVVFSVDVFNVFYVAMCMQSSKSVVTTLLIIASDSFHVVAALRDIFDHANVVQTRNQEHLSAVNYLEDVVLMVQTFFAVVDESPGDYDIRVRSPFPLLLDPESSIFLDNISRTIHDMTVMTSLKVATRVPISGPAIVSMKRMTDVNQFRQIARMTQQPSELRTKLRTRSLPESRHNHNFFQTEPPSIRLLTLMPSALSSNALNSCAAQSTAKQAVYNALQALFHSEYLLLTEYIECALPLLYAAYLTILFTFLWHPFILKLHHQPRRSWAMM</sequence>
<feature type="transmembrane region" description="Helical" evidence="1">
    <location>
        <begin position="352"/>
        <end position="371"/>
    </location>
</feature>
<reference evidence="2" key="1">
    <citation type="submission" date="2023-04" db="EMBL/GenBank/DDBJ databases">
        <title>Phytophthora fragariaefolia NBRC 109709.</title>
        <authorList>
            <person name="Ichikawa N."/>
            <person name="Sato H."/>
            <person name="Tonouchi N."/>
        </authorList>
    </citation>
    <scope>NUCLEOTIDE SEQUENCE</scope>
    <source>
        <strain evidence="2">NBRC 109709</strain>
    </source>
</reference>
<name>A0A9W6UB19_9STRA</name>
<evidence type="ECO:0000256" key="1">
    <source>
        <dbReference type="SAM" id="Phobius"/>
    </source>
</evidence>
<keyword evidence="1" id="KW-1133">Transmembrane helix</keyword>
<dbReference type="OrthoDB" id="123392at2759"/>
<keyword evidence="1" id="KW-0472">Membrane</keyword>
<comment type="caution">
    <text evidence="2">The sequence shown here is derived from an EMBL/GenBank/DDBJ whole genome shotgun (WGS) entry which is preliminary data.</text>
</comment>
<feature type="transmembrane region" description="Helical" evidence="1">
    <location>
        <begin position="12"/>
        <end position="34"/>
    </location>
</feature>
<dbReference type="EMBL" id="BSXT01000538">
    <property type="protein sequence ID" value="GMF29500.1"/>
    <property type="molecule type" value="Genomic_DNA"/>
</dbReference>
<evidence type="ECO:0000313" key="2">
    <source>
        <dbReference type="EMBL" id="GMF29500.1"/>
    </source>
</evidence>
<organism evidence="2 3">
    <name type="scientific">Phytophthora fragariaefolia</name>
    <dbReference type="NCBI Taxonomy" id="1490495"/>
    <lineage>
        <taxon>Eukaryota</taxon>
        <taxon>Sar</taxon>
        <taxon>Stramenopiles</taxon>
        <taxon>Oomycota</taxon>
        <taxon>Peronosporomycetes</taxon>
        <taxon>Peronosporales</taxon>
        <taxon>Peronosporaceae</taxon>
        <taxon>Phytophthora</taxon>
    </lineage>
</organism>
<dbReference type="AlphaFoldDB" id="A0A9W6UB19"/>
<keyword evidence="3" id="KW-1185">Reference proteome</keyword>
<accession>A0A9W6UB19</accession>
<keyword evidence="1" id="KW-0812">Transmembrane</keyword>
<protein>
    <submittedName>
        <fullName evidence="2">Unnamed protein product</fullName>
    </submittedName>
</protein>
<dbReference type="Proteomes" id="UP001165121">
    <property type="component" value="Unassembled WGS sequence"/>
</dbReference>
<feature type="transmembrane region" description="Helical" evidence="1">
    <location>
        <begin position="54"/>
        <end position="74"/>
    </location>
</feature>
<gene>
    <name evidence="2" type="ORF">Pfra01_000631900</name>
</gene>
<proteinExistence type="predicted"/>
<evidence type="ECO:0000313" key="3">
    <source>
        <dbReference type="Proteomes" id="UP001165121"/>
    </source>
</evidence>